<name>A0A1E3Q0U3_LIPST</name>
<dbReference type="Proteomes" id="UP000094385">
    <property type="component" value="Unassembled WGS sequence"/>
</dbReference>
<sequence>MFAGTNVEAILRGKGINSPGNIFCTDHDTHLLFYEFVIGVQYLNGQYWLRKIVQEEAQETQARPPISAIA</sequence>
<reference evidence="1 2" key="1">
    <citation type="journal article" date="2016" name="Proc. Natl. Acad. Sci. U.S.A.">
        <title>Comparative genomics of biotechnologically important yeasts.</title>
        <authorList>
            <person name="Riley R."/>
            <person name="Haridas S."/>
            <person name="Wolfe K.H."/>
            <person name="Lopes M.R."/>
            <person name="Hittinger C.T."/>
            <person name="Goeker M."/>
            <person name="Salamov A.A."/>
            <person name="Wisecaver J.H."/>
            <person name="Long T.M."/>
            <person name="Calvey C.H."/>
            <person name="Aerts A.L."/>
            <person name="Barry K.W."/>
            <person name="Choi C."/>
            <person name="Clum A."/>
            <person name="Coughlan A.Y."/>
            <person name="Deshpande S."/>
            <person name="Douglass A.P."/>
            <person name="Hanson S.J."/>
            <person name="Klenk H.-P."/>
            <person name="LaButti K.M."/>
            <person name="Lapidus A."/>
            <person name="Lindquist E.A."/>
            <person name="Lipzen A.M."/>
            <person name="Meier-Kolthoff J.P."/>
            <person name="Ohm R.A."/>
            <person name="Otillar R.P."/>
            <person name="Pangilinan J.L."/>
            <person name="Peng Y."/>
            <person name="Rokas A."/>
            <person name="Rosa C.A."/>
            <person name="Scheuner C."/>
            <person name="Sibirny A.A."/>
            <person name="Slot J.C."/>
            <person name="Stielow J.B."/>
            <person name="Sun H."/>
            <person name="Kurtzman C.P."/>
            <person name="Blackwell M."/>
            <person name="Grigoriev I.V."/>
            <person name="Jeffries T.W."/>
        </authorList>
    </citation>
    <scope>NUCLEOTIDE SEQUENCE [LARGE SCALE GENOMIC DNA]</scope>
    <source>
        <strain evidence="1 2">NRRL Y-11557</strain>
    </source>
</reference>
<evidence type="ECO:0000313" key="1">
    <source>
        <dbReference type="EMBL" id="ODQ71313.1"/>
    </source>
</evidence>
<dbReference type="OrthoDB" id="2104739at2759"/>
<protein>
    <submittedName>
        <fullName evidence="1">Uncharacterized protein</fullName>
    </submittedName>
</protein>
<keyword evidence="2" id="KW-1185">Reference proteome</keyword>
<accession>A0A1E3Q0U3</accession>
<gene>
    <name evidence="1" type="ORF">LIPSTDRAFT_106473</name>
</gene>
<dbReference type="AlphaFoldDB" id="A0A1E3Q0U3"/>
<evidence type="ECO:0000313" key="2">
    <source>
        <dbReference type="Proteomes" id="UP000094385"/>
    </source>
</evidence>
<proteinExistence type="predicted"/>
<dbReference type="EMBL" id="KV454298">
    <property type="protein sequence ID" value="ODQ71313.1"/>
    <property type="molecule type" value="Genomic_DNA"/>
</dbReference>
<organism evidence="1 2">
    <name type="scientific">Lipomyces starkeyi NRRL Y-11557</name>
    <dbReference type="NCBI Taxonomy" id="675824"/>
    <lineage>
        <taxon>Eukaryota</taxon>
        <taxon>Fungi</taxon>
        <taxon>Dikarya</taxon>
        <taxon>Ascomycota</taxon>
        <taxon>Saccharomycotina</taxon>
        <taxon>Lipomycetes</taxon>
        <taxon>Lipomycetales</taxon>
        <taxon>Lipomycetaceae</taxon>
        <taxon>Lipomyces</taxon>
    </lineage>
</organism>